<gene>
    <name evidence="3" type="ORF">MM415A00124_0040</name>
    <name evidence="2" type="ORF">MM415B00156_0040</name>
    <name evidence="1" type="ORF">TM448A00198_0036</name>
</gene>
<protein>
    <submittedName>
        <fullName evidence="1">Uncharacterized protein</fullName>
    </submittedName>
</protein>
<sequence length="118" mass="13394">MTDYSKPLPTREWPNEITDPVYFVNDQWAVTGYGLERVTDDHAYEWNAERLLATHDSGMGHPPGSAVLQHIGQKTWVDANLLIEAFRVAINVHCPGQALPFDLEAEERSLWTYKSAKP</sequence>
<evidence type="ECO:0000313" key="1">
    <source>
        <dbReference type="EMBL" id="QJA45221.1"/>
    </source>
</evidence>
<evidence type="ECO:0000313" key="2">
    <source>
        <dbReference type="EMBL" id="QJA67800.1"/>
    </source>
</evidence>
<dbReference type="EMBL" id="MT141576">
    <property type="protein sequence ID" value="QJA67800.1"/>
    <property type="molecule type" value="Genomic_DNA"/>
</dbReference>
<proteinExistence type="predicted"/>
<accession>A0A6H1ZCR3</accession>
<organism evidence="1">
    <name type="scientific">viral metagenome</name>
    <dbReference type="NCBI Taxonomy" id="1070528"/>
    <lineage>
        <taxon>unclassified sequences</taxon>
        <taxon>metagenomes</taxon>
        <taxon>organismal metagenomes</taxon>
    </lineage>
</organism>
<dbReference type="AlphaFoldDB" id="A0A6H1ZCR3"/>
<name>A0A6H1ZCR3_9ZZZZ</name>
<dbReference type="EMBL" id="MT145191">
    <property type="protein sequence ID" value="QJI04865.1"/>
    <property type="molecule type" value="Genomic_DNA"/>
</dbReference>
<dbReference type="EMBL" id="MT143987">
    <property type="protein sequence ID" value="QJA45221.1"/>
    <property type="molecule type" value="Genomic_DNA"/>
</dbReference>
<evidence type="ECO:0000313" key="3">
    <source>
        <dbReference type="EMBL" id="QJI04865.1"/>
    </source>
</evidence>
<reference evidence="1" key="1">
    <citation type="submission" date="2020-03" db="EMBL/GenBank/DDBJ databases">
        <title>The deep terrestrial virosphere.</title>
        <authorList>
            <person name="Holmfeldt K."/>
            <person name="Nilsson E."/>
            <person name="Simone D."/>
            <person name="Lopez-Fernandez M."/>
            <person name="Wu X."/>
            <person name="de Brujin I."/>
            <person name="Lundin D."/>
            <person name="Andersson A."/>
            <person name="Bertilsson S."/>
            <person name="Dopson M."/>
        </authorList>
    </citation>
    <scope>NUCLEOTIDE SEQUENCE</scope>
    <source>
        <strain evidence="3">MM415A00124</strain>
        <strain evidence="2">MM415B00156</strain>
        <strain evidence="1">TM448A00198</strain>
    </source>
</reference>